<dbReference type="PANTHER" id="PTHR10612:SF34">
    <property type="entry name" value="APOLIPOPROTEIN D"/>
    <property type="match status" value="1"/>
</dbReference>
<dbReference type="InterPro" id="IPR012674">
    <property type="entry name" value="Calycin"/>
</dbReference>
<dbReference type="Proteomes" id="UP001168990">
    <property type="component" value="Unassembled WGS sequence"/>
</dbReference>
<dbReference type="AlphaFoldDB" id="A0AA39FKR0"/>
<dbReference type="GO" id="GO:0006629">
    <property type="term" value="P:lipid metabolic process"/>
    <property type="evidence" value="ECO:0007669"/>
    <property type="project" value="TreeGrafter"/>
</dbReference>
<dbReference type="Pfam" id="PF00061">
    <property type="entry name" value="Lipocalin"/>
    <property type="match status" value="1"/>
</dbReference>
<dbReference type="PIRSF" id="PIRSF036893">
    <property type="entry name" value="Lipocalin_ApoD"/>
    <property type="match status" value="1"/>
</dbReference>
<evidence type="ECO:0000256" key="1">
    <source>
        <dbReference type="ARBA" id="ARBA00006889"/>
    </source>
</evidence>
<reference evidence="4" key="2">
    <citation type="submission" date="2023-03" db="EMBL/GenBank/DDBJ databases">
        <authorList>
            <person name="Inwood S.N."/>
            <person name="Skelly J.G."/>
            <person name="Guhlin J."/>
            <person name="Harrop T.W.R."/>
            <person name="Goldson S.G."/>
            <person name="Dearden P.K."/>
        </authorList>
    </citation>
    <scope>NUCLEOTIDE SEQUENCE</scope>
    <source>
        <strain evidence="4">Irish</strain>
        <tissue evidence="4">Whole body</tissue>
    </source>
</reference>
<sequence>MFGSCQNVDTIERLNMTRFMGNWYEAERYFSLSDIGAKCGTFNYSINENGSLKLVNSQVSALTGMTSTIIGNARQIGRADDPKFTVSYPSLPIQYSMPLWVVGTDYDSYGVLWSCSNMGILSLKSAWILTRERHPLVSDLEKAYQILDKNHISRAYFSRTDQKNC</sequence>
<organism evidence="4 5">
    <name type="scientific">Microctonus aethiopoides</name>
    <dbReference type="NCBI Taxonomy" id="144406"/>
    <lineage>
        <taxon>Eukaryota</taxon>
        <taxon>Metazoa</taxon>
        <taxon>Ecdysozoa</taxon>
        <taxon>Arthropoda</taxon>
        <taxon>Hexapoda</taxon>
        <taxon>Insecta</taxon>
        <taxon>Pterygota</taxon>
        <taxon>Neoptera</taxon>
        <taxon>Endopterygota</taxon>
        <taxon>Hymenoptera</taxon>
        <taxon>Apocrita</taxon>
        <taxon>Ichneumonoidea</taxon>
        <taxon>Braconidae</taxon>
        <taxon>Euphorinae</taxon>
        <taxon>Microctonus</taxon>
    </lineage>
</organism>
<gene>
    <name evidence="4" type="ORF">PV328_008966</name>
</gene>
<accession>A0AA39FKR0</accession>
<dbReference type="InterPro" id="IPR022271">
    <property type="entry name" value="Lipocalin_ApoD"/>
</dbReference>
<dbReference type="SUPFAM" id="SSF50814">
    <property type="entry name" value="Lipocalins"/>
    <property type="match status" value="1"/>
</dbReference>
<dbReference type="InterPro" id="IPR000566">
    <property type="entry name" value="Lipocln_cytosolic_FA-bd_dom"/>
</dbReference>
<evidence type="ECO:0000256" key="2">
    <source>
        <dbReference type="PIRNR" id="PIRNR036893"/>
    </source>
</evidence>
<evidence type="ECO:0000313" key="5">
    <source>
        <dbReference type="Proteomes" id="UP001168990"/>
    </source>
</evidence>
<comment type="caution">
    <text evidence="4">The sequence shown here is derived from an EMBL/GenBank/DDBJ whole genome shotgun (WGS) entry which is preliminary data.</text>
</comment>
<feature type="domain" description="Lipocalin/cytosolic fatty-acid binding" evidence="3">
    <location>
        <begin position="21"/>
        <end position="164"/>
    </location>
</feature>
<dbReference type="GO" id="GO:0005737">
    <property type="term" value="C:cytoplasm"/>
    <property type="evidence" value="ECO:0007669"/>
    <property type="project" value="TreeGrafter"/>
</dbReference>
<dbReference type="EMBL" id="JAQQBS010000003">
    <property type="protein sequence ID" value="KAK0171215.1"/>
    <property type="molecule type" value="Genomic_DNA"/>
</dbReference>
<keyword evidence="5" id="KW-1185">Reference proteome</keyword>
<name>A0AA39FKR0_9HYME</name>
<protein>
    <recommendedName>
        <fullName evidence="3">Lipocalin/cytosolic fatty-acid binding domain-containing protein</fullName>
    </recommendedName>
</protein>
<comment type="similarity">
    <text evidence="1 2">Belongs to the calycin superfamily. Lipocalin family.</text>
</comment>
<proteinExistence type="inferred from homology"/>
<dbReference type="GO" id="GO:0000302">
    <property type="term" value="P:response to reactive oxygen species"/>
    <property type="evidence" value="ECO:0007669"/>
    <property type="project" value="TreeGrafter"/>
</dbReference>
<reference evidence="4" key="1">
    <citation type="journal article" date="2023" name="bioRxiv">
        <title>Scaffold-level genome assemblies of two parasitoid biocontrol wasps reveal the parthenogenesis mechanism and an associated novel virus.</title>
        <authorList>
            <person name="Inwood S."/>
            <person name="Skelly J."/>
            <person name="Guhlin J."/>
            <person name="Harrop T."/>
            <person name="Goldson S."/>
            <person name="Dearden P."/>
        </authorList>
    </citation>
    <scope>NUCLEOTIDE SEQUENCE</scope>
    <source>
        <strain evidence="4">Irish</strain>
        <tissue evidence="4">Whole body</tissue>
    </source>
</reference>
<evidence type="ECO:0000259" key="3">
    <source>
        <dbReference type="Pfam" id="PF00061"/>
    </source>
</evidence>
<dbReference type="Gene3D" id="2.40.128.20">
    <property type="match status" value="1"/>
</dbReference>
<evidence type="ECO:0000313" key="4">
    <source>
        <dbReference type="EMBL" id="KAK0171215.1"/>
    </source>
</evidence>
<dbReference type="PANTHER" id="PTHR10612">
    <property type="entry name" value="APOLIPOPROTEIN D"/>
    <property type="match status" value="1"/>
</dbReference>